<proteinExistence type="predicted"/>
<protein>
    <submittedName>
        <fullName evidence="1">Uncharacterized protein</fullName>
    </submittedName>
</protein>
<evidence type="ECO:0000313" key="2">
    <source>
        <dbReference type="Proteomes" id="UP000234545"/>
    </source>
</evidence>
<organism evidence="1 2">
    <name type="scientific">Schaalia turicensis</name>
    <dbReference type="NCBI Taxonomy" id="131111"/>
    <lineage>
        <taxon>Bacteria</taxon>
        <taxon>Bacillati</taxon>
        <taxon>Actinomycetota</taxon>
        <taxon>Actinomycetes</taxon>
        <taxon>Actinomycetales</taxon>
        <taxon>Actinomycetaceae</taxon>
        <taxon>Schaalia</taxon>
    </lineage>
</organism>
<reference evidence="1 2" key="1">
    <citation type="submission" date="2017-12" db="EMBL/GenBank/DDBJ databases">
        <title>Phylogenetic diversity of female urinary microbiome.</title>
        <authorList>
            <person name="Thomas-White K."/>
            <person name="Wolfe A.J."/>
        </authorList>
    </citation>
    <scope>NUCLEOTIDE SEQUENCE [LARGE SCALE GENOMIC DNA]</scope>
    <source>
        <strain evidence="1 2">UMB0250</strain>
    </source>
</reference>
<dbReference type="AlphaFoldDB" id="A0A2I1I784"/>
<sequence>MTVTADGGRVLHHKGAGAPFMVADALAAPGVATRYTVGDVARDLTRATSHAGDLLLTRLNGRGVVGLRAQPVKDILSWSSDAKIMPNGYVRKPLTIQPRAGKTIALAFTASVVEETWELLQDRQPVVVGTGAPVPGVGIRVVQVKAVDVDWLASTGLHRVKFTWSEVVRAQLDASHAFSGAAPVLTWGEWASTGNGWKNVTYTQLAREIAGMPV</sequence>
<dbReference type="EMBL" id="PKKJ01000001">
    <property type="protein sequence ID" value="PKY66987.1"/>
    <property type="molecule type" value="Genomic_DNA"/>
</dbReference>
<dbReference type="Proteomes" id="UP000234545">
    <property type="component" value="Unassembled WGS sequence"/>
</dbReference>
<accession>A0A2I1I784</accession>
<comment type="caution">
    <text evidence="1">The sequence shown here is derived from an EMBL/GenBank/DDBJ whole genome shotgun (WGS) entry which is preliminary data.</text>
</comment>
<name>A0A2I1I784_9ACTO</name>
<gene>
    <name evidence="1" type="ORF">CYJ25_01735</name>
</gene>
<evidence type="ECO:0000313" key="1">
    <source>
        <dbReference type="EMBL" id="PKY66987.1"/>
    </source>
</evidence>